<accession>A0ACC2ETW3</accession>
<evidence type="ECO:0000313" key="2">
    <source>
        <dbReference type="Proteomes" id="UP001162992"/>
    </source>
</evidence>
<organism evidence="1 2">
    <name type="scientific">Diphasiastrum complanatum</name>
    <name type="common">Issler's clubmoss</name>
    <name type="synonym">Lycopodium complanatum</name>
    <dbReference type="NCBI Taxonomy" id="34168"/>
    <lineage>
        <taxon>Eukaryota</taxon>
        <taxon>Viridiplantae</taxon>
        <taxon>Streptophyta</taxon>
        <taxon>Embryophyta</taxon>
        <taxon>Tracheophyta</taxon>
        <taxon>Lycopodiopsida</taxon>
        <taxon>Lycopodiales</taxon>
        <taxon>Lycopodiaceae</taxon>
        <taxon>Lycopodioideae</taxon>
        <taxon>Diphasiastrum</taxon>
    </lineage>
</organism>
<sequence>MIFTDVTWIFILSTGHETCLITSVGCLRYSKHGIDEEFILSASRMDITITAGKSGGDNFVNESARSDTNSNFTSVVHHGLIEIRRFKCLSSSQPLCKRPRHVNGRSNISSSEVEHGTVSSECDANVSAQSPHTSLKNDDRSEHPSLGGFGEHNQTSGSHGKRILVRLTSLEKLETTDCYDYEGRLSATAHERKGSSSNEGVSINQDNAEQDAVPTASSSTFFYSADVAYTSIDACESQSQSEKSGFLEIKEELAVLDMERKYSGFVAGSSATHSTNGCDCFGDGDCPPHGMVSVCGLRREMEDAVAAVPSFLSTRRDVAGACDYCSSQGSEEISVLHFFGVYDGHGGPQAALFCKDYLHHALAEEMRMLVDSNPGSGCFSKDWNIYWQKALASCFLKMDAEVGGARCCRGLQCSRQEGNESCCAEPIAPESVGSTAVVAIVAPCQIIVGNCGDSRAVLSRGGQAIALSIDHKPDREDEMARVEAAGGRVIFWNDYRVLGVLAMSRAIGDRYLKPYIIAEPEVTCTARTPEDECLILASDGLWDVLSNEAACKIARRCLAGRRFTNTGDSLSGTTEDIPDSPAVTAAALLTKVALSKGSSDNISVVVLDLRGNKKKKT</sequence>
<name>A0ACC2ETW3_DIPCM</name>
<dbReference type="EMBL" id="CM055092">
    <property type="protein sequence ID" value="KAJ7569936.1"/>
    <property type="molecule type" value="Genomic_DNA"/>
</dbReference>
<keyword evidence="2" id="KW-1185">Reference proteome</keyword>
<comment type="caution">
    <text evidence="1">The sequence shown here is derived from an EMBL/GenBank/DDBJ whole genome shotgun (WGS) entry which is preliminary data.</text>
</comment>
<gene>
    <name evidence="1" type="ORF">O6H91_01G100900</name>
</gene>
<evidence type="ECO:0000313" key="1">
    <source>
        <dbReference type="EMBL" id="KAJ7569936.1"/>
    </source>
</evidence>
<protein>
    <submittedName>
        <fullName evidence="1">Uncharacterized protein</fullName>
    </submittedName>
</protein>
<dbReference type="Proteomes" id="UP001162992">
    <property type="component" value="Chromosome 1"/>
</dbReference>
<reference evidence="2" key="1">
    <citation type="journal article" date="2024" name="Proc. Natl. Acad. Sci. U.S.A.">
        <title>Extraordinary preservation of gene collinearity over three hundred million years revealed in homosporous lycophytes.</title>
        <authorList>
            <person name="Li C."/>
            <person name="Wickell D."/>
            <person name="Kuo L.Y."/>
            <person name="Chen X."/>
            <person name="Nie B."/>
            <person name="Liao X."/>
            <person name="Peng D."/>
            <person name="Ji J."/>
            <person name="Jenkins J."/>
            <person name="Williams M."/>
            <person name="Shu S."/>
            <person name="Plott C."/>
            <person name="Barry K."/>
            <person name="Rajasekar S."/>
            <person name="Grimwood J."/>
            <person name="Han X."/>
            <person name="Sun S."/>
            <person name="Hou Z."/>
            <person name="He W."/>
            <person name="Dai G."/>
            <person name="Sun C."/>
            <person name="Schmutz J."/>
            <person name="Leebens-Mack J.H."/>
            <person name="Li F.W."/>
            <person name="Wang L."/>
        </authorList>
    </citation>
    <scope>NUCLEOTIDE SEQUENCE [LARGE SCALE GENOMIC DNA]</scope>
    <source>
        <strain evidence="2">cv. PW_Plant_1</strain>
    </source>
</reference>
<proteinExistence type="predicted"/>